<keyword evidence="9" id="KW-0732">Signal</keyword>
<evidence type="ECO:0000256" key="1">
    <source>
        <dbReference type="ARBA" id="ARBA00004571"/>
    </source>
</evidence>
<reference evidence="13" key="1">
    <citation type="submission" date="2016-10" db="EMBL/GenBank/DDBJ databases">
        <authorList>
            <person name="Varghese N."/>
            <person name="Submissions S."/>
        </authorList>
    </citation>
    <scope>NUCLEOTIDE SEQUENCE [LARGE SCALE GENOMIC DNA]</scope>
    <source>
        <strain evidence="13">CGMCC 1.10683</strain>
    </source>
</reference>
<dbReference type="Pfam" id="PF07715">
    <property type="entry name" value="Plug"/>
    <property type="match status" value="1"/>
</dbReference>
<feature type="chain" id="PRO_5011734164" evidence="9">
    <location>
        <begin position="25"/>
        <end position="696"/>
    </location>
</feature>
<comment type="similarity">
    <text evidence="8">Belongs to the TonB-dependent receptor family.</text>
</comment>
<evidence type="ECO:0000256" key="6">
    <source>
        <dbReference type="ARBA" id="ARBA00023136"/>
    </source>
</evidence>
<evidence type="ECO:0000256" key="4">
    <source>
        <dbReference type="ARBA" id="ARBA00022692"/>
    </source>
</evidence>
<keyword evidence="6 8" id="KW-0472">Membrane</keyword>
<keyword evidence="5 8" id="KW-0798">TonB box</keyword>
<dbReference type="InterPro" id="IPR036942">
    <property type="entry name" value="Beta-barrel_TonB_sf"/>
</dbReference>
<sequence length="696" mass="74080">MTLTRGALALFLGAPLLAASPAHAQDPSLLDEIVVTGVRRDPVVDNVRPEGGVAVTADSSGLIARLPGGARVDNGGLSGQVQYRGLFGDRVLVRINGQRFHTGGPNAMDPPLHYAPMPLVARMQVDRGVSPVRNGPALAGGVNAELKQVDFGPGPELTPAGDLAANWRSVDDAHAVGGVIGVANERFRLNLIGSREEGGDTRFPGGVIRDSAFERDTYGLSAGVRSGAGDLSLDLRGQETGPTGTPPFSMDIRYFDTDFARLAYTGPASAPVQVEASLGHSRVEHAMDNFSLRPGPAMAAMRRLSLADAESLSGDLRLAFEAPAGRLNVGLDFERADKSVSITHPDNPAFLATSLPGIETGRLGGHVEWRGSLSGVEAEVGVRVDAHRARAGVARTGPALPVGPTRLATAFNASDRSWSGGAYDVAARFWRNLGAFTPRVTLARKTRVPNPVERFSWLPTEASGGLADGNIYVGEAELRPEIAWIAEAGFDWRRGGTWARPTIYYRRVDDYIQGVAYDATPGVADSLVEMVSAANGDPTPLRWANVDAELYGFDVDFGAALTDRLRVEGTASHVRGRRRDIEDDLYRIAPPNLRLAAIWEEADWSLGLEATGALRQRDVSVTNGEASTGGYAVFSLRGERRLGAGVSVEAGIENLLDREYRPHLAGRNRVTGSDVAVGERLPGAGRGVFVTLRSAW</sequence>
<evidence type="ECO:0000256" key="5">
    <source>
        <dbReference type="ARBA" id="ARBA00023077"/>
    </source>
</evidence>
<accession>A0A1I6QDD4</accession>
<evidence type="ECO:0000259" key="10">
    <source>
        <dbReference type="Pfam" id="PF00593"/>
    </source>
</evidence>
<evidence type="ECO:0000256" key="2">
    <source>
        <dbReference type="ARBA" id="ARBA00022448"/>
    </source>
</evidence>
<keyword evidence="3" id="KW-1134">Transmembrane beta strand</keyword>
<dbReference type="GO" id="GO:0015344">
    <property type="term" value="F:siderophore uptake transmembrane transporter activity"/>
    <property type="evidence" value="ECO:0007669"/>
    <property type="project" value="TreeGrafter"/>
</dbReference>
<comment type="subcellular location">
    <subcellularLocation>
        <location evidence="1">Cell outer membrane</location>
        <topology evidence="1">Multi-pass membrane protein</topology>
    </subcellularLocation>
</comment>
<dbReference type="InterPro" id="IPR037066">
    <property type="entry name" value="Plug_dom_sf"/>
</dbReference>
<dbReference type="OrthoDB" id="9760333at2"/>
<dbReference type="InterPro" id="IPR012910">
    <property type="entry name" value="Plug_dom"/>
</dbReference>
<evidence type="ECO:0000256" key="7">
    <source>
        <dbReference type="ARBA" id="ARBA00023237"/>
    </source>
</evidence>
<keyword evidence="2" id="KW-0813">Transport</keyword>
<feature type="signal peptide" evidence="9">
    <location>
        <begin position="1"/>
        <end position="24"/>
    </location>
</feature>
<gene>
    <name evidence="12" type="ORF">SAMN05192570_1706</name>
</gene>
<protein>
    <submittedName>
        <fullName evidence="12">Iron complex outermembrane recepter protein</fullName>
    </submittedName>
</protein>
<dbReference type="Gene3D" id="2.170.130.10">
    <property type="entry name" value="TonB-dependent receptor, plug domain"/>
    <property type="match status" value="1"/>
</dbReference>
<feature type="domain" description="TonB-dependent receptor-like beta-barrel" evidence="10">
    <location>
        <begin position="221"/>
        <end position="655"/>
    </location>
</feature>
<dbReference type="PANTHER" id="PTHR30069:SF49">
    <property type="entry name" value="OUTER MEMBRANE PROTEIN C"/>
    <property type="match status" value="1"/>
</dbReference>
<dbReference type="AlphaFoldDB" id="A0A1I6QDD4"/>
<name>A0A1I6QDD4_9CAUL</name>
<dbReference type="SUPFAM" id="SSF56935">
    <property type="entry name" value="Porins"/>
    <property type="match status" value="1"/>
</dbReference>
<dbReference type="InterPro" id="IPR039426">
    <property type="entry name" value="TonB-dep_rcpt-like"/>
</dbReference>
<dbReference type="GO" id="GO:0044718">
    <property type="term" value="P:siderophore transmembrane transport"/>
    <property type="evidence" value="ECO:0007669"/>
    <property type="project" value="TreeGrafter"/>
</dbReference>
<feature type="domain" description="TonB-dependent receptor plug" evidence="11">
    <location>
        <begin position="60"/>
        <end position="142"/>
    </location>
</feature>
<proteinExistence type="inferred from homology"/>
<dbReference type="GO" id="GO:0009279">
    <property type="term" value="C:cell outer membrane"/>
    <property type="evidence" value="ECO:0007669"/>
    <property type="project" value="UniProtKB-SubCell"/>
</dbReference>
<keyword evidence="4" id="KW-0812">Transmembrane</keyword>
<dbReference type="STRING" id="871741.SAMN05192570_1706"/>
<dbReference type="Proteomes" id="UP000198788">
    <property type="component" value="Unassembled WGS sequence"/>
</dbReference>
<keyword evidence="13" id="KW-1185">Reference proteome</keyword>
<evidence type="ECO:0000313" key="13">
    <source>
        <dbReference type="Proteomes" id="UP000198788"/>
    </source>
</evidence>
<dbReference type="PANTHER" id="PTHR30069">
    <property type="entry name" value="TONB-DEPENDENT OUTER MEMBRANE RECEPTOR"/>
    <property type="match status" value="1"/>
</dbReference>
<dbReference type="RefSeq" id="WP_092308949.1">
    <property type="nucleotide sequence ID" value="NZ_FOZV01000003.1"/>
</dbReference>
<keyword evidence="7" id="KW-0998">Cell outer membrane</keyword>
<evidence type="ECO:0000256" key="3">
    <source>
        <dbReference type="ARBA" id="ARBA00022452"/>
    </source>
</evidence>
<dbReference type="EMBL" id="FOZV01000003">
    <property type="protein sequence ID" value="SFS50422.1"/>
    <property type="molecule type" value="Genomic_DNA"/>
</dbReference>
<evidence type="ECO:0000313" key="12">
    <source>
        <dbReference type="EMBL" id="SFS50422.1"/>
    </source>
</evidence>
<evidence type="ECO:0000259" key="11">
    <source>
        <dbReference type="Pfam" id="PF07715"/>
    </source>
</evidence>
<dbReference type="InterPro" id="IPR000531">
    <property type="entry name" value="Beta-barrel_TonB"/>
</dbReference>
<dbReference type="Pfam" id="PF00593">
    <property type="entry name" value="TonB_dep_Rec_b-barrel"/>
    <property type="match status" value="1"/>
</dbReference>
<evidence type="ECO:0000256" key="8">
    <source>
        <dbReference type="RuleBase" id="RU003357"/>
    </source>
</evidence>
<dbReference type="Gene3D" id="2.40.170.20">
    <property type="entry name" value="TonB-dependent receptor, beta-barrel domain"/>
    <property type="match status" value="1"/>
</dbReference>
<organism evidence="12 13">
    <name type="scientific">Brevundimonas viscosa</name>
    <dbReference type="NCBI Taxonomy" id="871741"/>
    <lineage>
        <taxon>Bacteria</taxon>
        <taxon>Pseudomonadati</taxon>
        <taxon>Pseudomonadota</taxon>
        <taxon>Alphaproteobacteria</taxon>
        <taxon>Caulobacterales</taxon>
        <taxon>Caulobacteraceae</taxon>
        <taxon>Brevundimonas</taxon>
    </lineage>
</organism>
<evidence type="ECO:0000256" key="9">
    <source>
        <dbReference type="SAM" id="SignalP"/>
    </source>
</evidence>